<evidence type="ECO:0000256" key="2">
    <source>
        <dbReference type="ARBA" id="ARBA00022448"/>
    </source>
</evidence>
<dbReference type="Proteomes" id="UP000323824">
    <property type="component" value="Chromosome"/>
</dbReference>
<dbReference type="InterPro" id="IPR000515">
    <property type="entry name" value="MetI-like"/>
</dbReference>
<evidence type="ECO:0000256" key="1">
    <source>
        <dbReference type="ARBA" id="ARBA00004651"/>
    </source>
</evidence>
<feature type="transmembrane region" description="Helical" evidence="7">
    <location>
        <begin position="341"/>
        <end position="362"/>
    </location>
</feature>
<evidence type="ECO:0000313" key="9">
    <source>
        <dbReference type="EMBL" id="QEN06402.1"/>
    </source>
</evidence>
<dbReference type="Gene3D" id="1.10.3720.10">
    <property type="entry name" value="MetI-like"/>
    <property type="match status" value="1"/>
</dbReference>
<dbReference type="InterPro" id="IPR002372">
    <property type="entry name" value="PQQ_rpt_dom"/>
</dbReference>
<reference evidence="9 10" key="1">
    <citation type="submission" date="2019-02" db="EMBL/GenBank/DDBJ databases">
        <authorList>
            <person name="Fomenkov A."/>
            <person name="Dubinina G."/>
            <person name="Grabovich M."/>
            <person name="Vincze T."/>
            <person name="Roberts R.J."/>
        </authorList>
    </citation>
    <scope>NUCLEOTIDE SEQUENCE [LARGE SCALE GENOMIC DNA]</scope>
    <source>
        <strain evidence="9 10">P</strain>
    </source>
</reference>
<sequence length="432" mass="48387">MFLFSFIGPFFSPYGEYEMFYIDEFNSGVYIIGENNKITALNGGDGGVRWFLELPKDISKGQTASDGSLIVTYSDGEVVAINPKTGLIDKDLSINIENPIEFNRDWPDELDITLESGELYATKGGTIQKWSFIHTSKIVSEPVQDDSRNLFVYSDTDELMSINPVRGFSRWEYQSNDKIKFIVNGPQMARTLATKMLPNKKHILGTDRLGLDVLTRLMYGGRISLMVGFVVIIISLTLGVFLGGVAGYYRSWIDVLIMRIVDVFNCIPTIPIMLIISSVMISLNVVPQQKIYVLMFFLGALGWPYIARVVRGQILSLREQEFITAVEATGIKPMRKIYKHLIPNVMPQLIVIATLSIGSVILTESALSYLGMGLAFPYASWGNMVEAVNDPEVLRGYTNIWFPPGLCILLTVLSFNFIGDGLRDAFDPKMKR</sequence>
<dbReference type="OrthoDB" id="9783218at2"/>
<keyword evidence="6 7" id="KW-0472">Membrane</keyword>
<evidence type="ECO:0000256" key="4">
    <source>
        <dbReference type="ARBA" id="ARBA00022692"/>
    </source>
</evidence>
<dbReference type="Pfam" id="PF13360">
    <property type="entry name" value="PQQ_2"/>
    <property type="match status" value="1"/>
</dbReference>
<evidence type="ECO:0000256" key="5">
    <source>
        <dbReference type="ARBA" id="ARBA00022989"/>
    </source>
</evidence>
<keyword evidence="4 7" id="KW-0812">Transmembrane</keyword>
<name>A0A5C1QJR0_9SPIO</name>
<dbReference type="SUPFAM" id="SSF50998">
    <property type="entry name" value="Quinoprotein alcohol dehydrogenase-like"/>
    <property type="match status" value="1"/>
</dbReference>
<dbReference type="Gene3D" id="2.130.10.10">
    <property type="entry name" value="YVTN repeat-like/Quinoprotein amine dehydrogenase"/>
    <property type="match status" value="1"/>
</dbReference>
<keyword evidence="5 7" id="KW-1133">Transmembrane helix</keyword>
<comment type="similarity">
    <text evidence="7">Belongs to the binding-protein-dependent transport system permease family.</text>
</comment>
<evidence type="ECO:0000256" key="7">
    <source>
        <dbReference type="RuleBase" id="RU363032"/>
    </source>
</evidence>
<gene>
    <name evidence="9" type="ORF">EW093_14625</name>
</gene>
<keyword evidence="3" id="KW-1003">Cell membrane</keyword>
<dbReference type="InterPro" id="IPR011047">
    <property type="entry name" value="Quinoprotein_ADH-like_sf"/>
</dbReference>
<dbReference type="Pfam" id="PF00528">
    <property type="entry name" value="BPD_transp_1"/>
    <property type="match status" value="1"/>
</dbReference>
<evidence type="ECO:0000313" key="10">
    <source>
        <dbReference type="Proteomes" id="UP000323824"/>
    </source>
</evidence>
<evidence type="ECO:0000256" key="3">
    <source>
        <dbReference type="ARBA" id="ARBA00022475"/>
    </source>
</evidence>
<dbReference type="GO" id="GO:0055085">
    <property type="term" value="P:transmembrane transport"/>
    <property type="evidence" value="ECO:0007669"/>
    <property type="project" value="InterPro"/>
</dbReference>
<organism evidence="9 10">
    <name type="scientific">Thiospirochaeta perfilievii</name>
    <dbReference type="NCBI Taxonomy" id="252967"/>
    <lineage>
        <taxon>Bacteria</taxon>
        <taxon>Pseudomonadati</taxon>
        <taxon>Spirochaetota</taxon>
        <taxon>Spirochaetia</taxon>
        <taxon>Spirochaetales</taxon>
        <taxon>Spirochaetaceae</taxon>
        <taxon>Thiospirochaeta</taxon>
    </lineage>
</organism>
<feature type="transmembrane region" description="Helical" evidence="7">
    <location>
        <begin position="261"/>
        <end position="285"/>
    </location>
</feature>
<keyword evidence="2 7" id="KW-0813">Transport</keyword>
<dbReference type="CDD" id="cd06261">
    <property type="entry name" value="TM_PBP2"/>
    <property type="match status" value="1"/>
</dbReference>
<proteinExistence type="inferred from homology"/>
<dbReference type="KEGG" id="sper:EW093_14625"/>
<dbReference type="GO" id="GO:0005886">
    <property type="term" value="C:plasma membrane"/>
    <property type="evidence" value="ECO:0007669"/>
    <property type="project" value="UniProtKB-SubCell"/>
</dbReference>
<dbReference type="PANTHER" id="PTHR43386:SF1">
    <property type="entry name" value="D,D-DIPEPTIDE TRANSPORT SYSTEM PERMEASE PROTEIN DDPC-RELATED"/>
    <property type="match status" value="1"/>
</dbReference>
<dbReference type="SUPFAM" id="SSF161098">
    <property type="entry name" value="MetI-like"/>
    <property type="match status" value="1"/>
</dbReference>
<dbReference type="InterPro" id="IPR035906">
    <property type="entry name" value="MetI-like_sf"/>
</dbReference>
<protein>
    <submittedName>
        <fullName evidence="9">ABC transporter permease subunit</fullName>
    </submittedName>
</protein>
<feature type="domain" description="ABC transmembrane type-1" evidence="8">
    <location>
        <begin position="221"/>
        <end position="419"/>
    </location>
</feature>
<feature type="transmembrane region" description="Helical" evidence="7">
    <location>
        <begin position="225"/>
        <end position="249"/>
    </location>
</feature>
<dbReference type="InterPro" id="IPR050366">
    <property type="entry name" value="BP-dependent_transpt_permease"/>
</dbReference>
<feature type="transmembrane region" description="Helical" evidence="7">
    <location>
        <begin position="400"/>
        <end position="422"/>
    </location>
</feature>
<dbReference type="PROSITE" id="PS50928">
    <property type="entry name" value="ABC_TM1"/>
    <property type="match status" value="1"/>
</dbReference>
<dbReference type="PANTHER" id="PTHR43386">
    <property type="entry name" value="OLIGOPEPTIDE TRANSPORT SYSTEM PERMEASE PROTEIN APPC"/>
    <property type="match status" value="1"/>
</dbReference>
<evidence type="ECO:0000256" key="6">
    <source>
        <dbReference type="ARBA" id="ARBA00023136"/>
    </source>
</evidence>
<keyword evidence="10" id="KW-1185">Reference proteome</keyword>
<dbReference type="AlphaFoldDB" id="A0A5C1QJR0"/>
<dbReference type="EMBL" id="CP035807">
    <property type="protein sequence ID" value="QEN06402.1"/>
    <property type="molecule type" value="Genomic_DNA"/>
</dbReference>
<comment type="subcellular location">
    <subcellularLocation>
        <location evidence="1 7">Cell membrane</location>
        <topology evidence="1 7">Multi-pass membrane protein</topology>
    </subcellularLocation>
</comment>
<feature type="transmembrane region" description="Helical" evidence="7">
    <location>
        <begin position="291"/>
        <end position="310"/>
    </location>
</feature>
<accession>A0A5C1QJR0</accession>
<dbReference type="InterPro" id="IPR015943">
    <property type="entry name" value="WD40/YVTN_repeat-like_dom_sf"/>
</dbReference>
<evidence type="ECO:0000259" key="8">
    <source>
        <dbReference type="PROSITE" id="PS50928"/>
    </source>
</evidence>
<reference evidence="9 10" key="2">
    <citation type="submission" date="2019-09" db="EMBL/GenBank/DDBJ databases">
        <title>Complete Genome Sequence and Methylome Analysis of free living Spirochaetas.</title>
        <authorList>
            <person name="Leshcheva N."/>
            <person name="Mikheeva N."/>
        </authorList>
    </citation>
    <scope>NUCLEOTIDE SEQUENCE [LARGE SCALE GENOMIC DNA]</scope>
    <source>
        <strain evidence="9 10">P</strain>
    </source>
</reference>